<protein>
    <recommendedName>
        <fullName evidence="2">NET domain-containing protein</fullName>
    </recommendedName>
</protein>
<dbReference type="InterPro" id="IPR050935">
    <property type="entry name" value="Bromo_chromatin_reader"/>
</dbReference>
<dbReference type="AlphaFoldDB" id="A0A8S2UBJ3"/>
<dbReference type="GO" id="GO:0006338">
    <property type="term" value="P:chromatin remodeling"/>
    <property type="evidence" value="ECO:0007669"/>
    <property type="project" value="TreeGrafter"/>
</dbReference>
<reference evidence="4" key="1">
    <citation type="submission" date="2021-02" db="EMBL/GenBank/DDBJ databases">
        <authorList>
            <person name="Nowell W R."/>
        </authorList>
    </citation>
    <scope>NUCLEOTIDE SEQUENCE</scope>
</reference>
<evidence type="ECO:0000313" key="5">
    <source>
        <dbReference type="Proteomes" id="UP000682733"/>
    </source>
</evidence>
<accession>A0A8S2UBJ3</accession>
<evidence type="ECO:0000313" key="4">
    <source>
        <dbReference type="EMBL" id="CAF4334956.1"/>
    </source>
</evidence>
<dbReference type="GO" id="GO:0000785">
    <property type="term" value="C:chromatin"/>
    <property type="evidence" value="ECO:0007669"/>
    <property type="project" value="TreeGrafter"/>
</dbReference>
<dbReference type="Gene3D" id="1.20.1270.220">
    <property type="match status" value="1"/>
</dbReference>
<feature type="region of interest" description="Disordered" evidence="1">
    <location>
        <begin position="155"/>
        <end position="186"/>
    </location>
</feature>
<sequence>MDKKTFDLLFHPHFNANKNNEFIDWARSAYMKSYSNTYEGVHWTLRKGIADWLEGVVLTPSKPACDYPSTGSYKYQTHDIVLDDYIILLKNDEEIHHLIDADFDYVKKHDEFLLTRKFFELLKTQKIGIADERVNYWKCLLDDKVWPYNSAFNGQFPPSSRKPPKNDLNQTNDDESNDQDKPMSNNEKFQLSRAITSIPNEMLNDVVKLLRKIEPSLIDSNSNEIDIDFERLKPSTLRVLESHVNLILKKNEKKQLSS</sequence>
<dbReference type="InterPro" id="IPR027353">
    <property type="entry name" value="NET_dom"/>
</dbReference>
<dbReference type="PANTHER" id="PTHR22880">
    <property type="entry name" value="FALZ-RELATED BROMODOMAIN-CONTAINING PROTEINS"/>
    <property type="match status" value="1"/>
</dbReference>
<dbReference type="EMBL" id="CAJNOK010039609">
    <property type="protein sequence ID" value="CAF1545942.1"/>
    <property type="molecule type" value="Genomic_DNA"/>
</dbReference>
<dbReference type="Proteomes" id="UP000682733">
    <property type="component" value="Unassembled WGS sequence"/>
</dbReference>
<dbReference type="InterPro" id="IPR038336">
    <property type="entry name" value="NET_sf"/>
</dbReference>
<dbReference type="Proteomes" id="UP000677228">
    <property type="component" value="Unassembled WGS sequence"/>
</dbReference>
<evidence type="ECO:0000259" key="2">
    <source>
        <dbReference type="PROSITE" id="PS51525"/>
    </source>
</evidence>
<feature type="domain" description="NET" evidence="2">
    <location>
        <begin position="173"/>
        <end position="255"/>
    </location>
</feature>
<dbReference type="Pfam" id="PF17035">
    <property type="entry name" value="BET"/>
    <property type="match status" value="1"/>
</dbReference>
<gene>
    <name evidence="3" type="ORF">OVA965_LOCUS39023</name>
    <name evidence="4" type="ORF">TMI583_LOCUS40272</name>
</gene>
<feature type="non-terminal residue" evidence="4">
    <location>
        <position position="1"/>
    </location>
</feature>
<dbReference type="GO" id="GO:0006355">
    <property type="term" value="P:regulation of DNA-templated transcription"/>
    <property type="evidence" value="ECO:0007669"/>
    <property type="project" value="TreeGrafter"/>
</dbReference>
<evidence type="ECO:0000313" key="3">
    <source>
        <dbReference type="EMBL" id="CAF1545942.1"/>
    </source>
</evidence>
<dbReference type="EMBL" id="CAJOBA010062012">
    <property type="protein sequence ID" value="CAF4334956.1"/>
    <property type="molecule type" value="Genomic_DNA"/>
</dbReference>
<name>A0A8S2UBJ3_9BILA</name>
<comment type="caution">
    <text evidence="4">The sequence shown here is derived from an EMBL/GenBank/DDBJ whole genome shotgun (WGS) entry which is preliminary data.</text>
</comment>
<proteinExistence type="predicted"/>
<organism evidence="4 5">
    <name type="scientific">Didymodactylos carnosus</name>
    <dbReference type="NCBI Taxonomy" id="1234261"/>
    <lineage>
        <taxon>Eukaryota</taxon>
        <taxon>Metazoa</taxon>
        <taxon>Spiralia</taxon>
        <taxon>Gnathifera</taxon>
        <taxon>Rotifera</taxon>
        <taxon>Eurotatoria</taxon>
        <taxon>Bdelloidea</taxon>
        <taxon>Philodinida</taxon>
        <taxon>Philodinidae</taxon>
        <taxon>Didymodactylos</taxon>
    </lineage>
</organism>
<dbReference type="PROSITE" id="PS51525">
    <property type="entry name" value="NET"/>
    <property type="match status" value="1"/>
</dbReference>
<evidence type="ECO:0000256" key="1">
    <source>
        <dbReference type="SAM" id="MobiDB-lite"/>
    </source>
</evidence>
<dbReference type="PANTHER" id="PTHR22880:SF225">
    <property type="entry name" value="BROMODOMAIN-CONTAINING PROTEIN BET-1-RELATED"/>
    <property type="match status" value="1"/>
</dbReference>
<dbReference type="GO" id="GO:0005634">
    <property type="term" value="C:nucleus"/>
    <property type="evidence" value="ECO:0007669"/>
    <property type="project" value="TreeGrafter"/>
</dbReference>